<accession>A0A1S1Z0M5</accession>
<organism evidence="2 3">
    <name type="scientific">Flammeovirga pacifica</name>
    <dbReference type="NCBI Taxonomy" id="915059"/>
    <lineage>
        <taxon>Bacteria</taxon>
        <taxon>Pseudomonadati</taxon>
        <taxon>Bacteroidota</taxon>
        <taxon>Cytophagia</taxon>
        <taxon>Cytophagales</taxon>
        <taxon>Flammeovirgaceae</taxon>
        <taxon>Flammeovirga</taxon>
    </lineage>
</organism>
<protein>
    <submittedName>
        <fullName evidence="2">Uncharacterized protein</fullName>
    </submittedName>
</protein>
<keyword evidence="3" id="KW-1185">Reference proteome</keyword>
<dbReference type="AlphaFoldDB" id="A0A1S1Z0M5"/>
<dbReference type="RefSeq" id="WP_044222636.1">
    <property type="nucleotide sequence ID" value="NZ_JRYR02000001.1"/>
</dbReference>
<gene>
    <name evidence="2" type="ORF">NH26_10370</name>
</gene>
<comment type="caution">
    <text evidence="2">The sequence shown here is derived from an EMBL/GenBank/DDBJ whole genome shotgun (WGS) entry which is preliminary data.</text>
</comment>
<proteinExistence type="predicted"/>
<dbReference type="STRING" id="915059.NH26_10370"/>
<sequence length="267" mass="30483">MKDYTLYLINNGISGDKQLIIANYILNFNDGLIRTSQERLSSLITKNTNIDVSVWSVRKVISKLKGLNLLIRKGVKMIITNLEKISFSQKGPGTKPTLQKGPGTKPTLQKEPGTKPTLQKEPGIKTPEKNHSHNEVKKYVWLTMNIKNQELFTSLLPRITEKAKSEKHKESLINMITKHLNNLITDCYNYKKGEPMEKQQAFANYHIRLCLGTYKETGYYSNYILPFSNKKIYTPPKKKDSNNNLPQDRSTSISGLFNNLTNSFKSV</sequence>
<feature type="region of interest" description="Disordered" evidence="1">
    <location>
        <begin position="90"/>
        <end position="130"/>
    </location>
</feature>
<evidence type="ECO:0000256" key="1">
    <source>
        <dbReference type="SAM" id="MobiDB-lite"/>
    </source>
</evidence>
<name>A0A1S1Z0M5_FLAPC</name>
<evidence type="ECO:0000313" key="2">
    <source>
        <dbReference type="EMBL" id="OHX66733.1"/>
    </source>
</evidence>
<reference evidence="2 3" key="1">
    <citation type="journal article" date="2012" name="Int. J. Syst. Evol. Microbiol.">
        <title>Flammeovirga pacifica sp. nov., isolated from deep-sea sediment.</title>
        <authorList>
            <person name="Xu H."/>
            <person name="Fu Y."/>
            <person name="Yang N."/>
            <person name="Ding Z."/>
            <person name="Lai Q."/>
            <person name="Zeng R."/>
        </authorList>
    </citation>
    <scope>NUCLEOTIDE SEQUENCE [LARGE SCALE GENOMIC DNA]</scope>
    <source>
        <strain evidence="3">DSM 24597 / LMG 26175 / WPAGA1</strain>
    </source>
</reference>
<dbReference type="Proteomes" id="UP000179797">
    <property type="component" value="Unassembled WGS sequence"/>
</dbReference>
<dbReference type="EMBL" id="JRYR02000001">
    <property type="protein sequence ID" value="OHX66733.1"/>
    <property type="molecule type" value="Genomic_DNA"/>
</dbReference>
<evidence type="ECO:0000313" key="3">
    <source>
        <dbReference type="Proteomes" id="UP000179797"/>
    </source>
</evidence>